<keyword evidence="3" id="KW-0547">Nucleotide-binding</keyword>
<evidence type="ECO:0000313" key="9">
    <source>
        <dbReference type="Proteomes" id="UP000546126"/>
    </source>
</evidence>
<feature type="compositionally biased region" description="Basic and acidic residues" evidence="6">
    <location>
        <begin position="551"/>
        <end position="560"/>
    </location>
</feature>
<feature type="compositionally biased region" description="Gly residues" evidence="6">
    <location>
        <begin position="448"/>
        <end position="480"/>
    </location>
</feature>
<keyword evidence="2" id="KW-0808">Transferase</keyword>
<feature type="compositionally biased region" description="Pro residues" evidence="6">
    <location>
        <begin position="269"/>
        <end position="282"/>
    </location>
</feature>
<name>A0A7Y6IJ89_9ACTN</name>
<dbReference type="EC" id="2.7.11.1" evidence="1"/>
<feature type="compositionally biased region" description="Low complexity" evidence="6">
    <location>
        <begin position="322"/>
        <end position="341"/>
    </location>
</feature>
<dbReference type="PANTHER" id="PTHR43671:SF13">
    <property type="entry name" value="SERINE_THREONINE-PROTEIN KINASE NEK2"/>
    <property type="match status" value="1"/>
</dbReference>
<evidence type="ECO:0000256" key="3">
    <source>
        <dbReference type="ARBA" id="ARBA00022741"/>
    </source>
</evidence>
<evidence type="ECO:0000256" key="6">
    <source>
        <dbReference type="SAM" id="MobiDB-lite"/>
    </source>
</evidence>
<feature type="domain" description="Protein kinase" evidence="7">
    <location>
        <begin position="18"/>
        <end position="258"/>
    </location>
</feature>
<reference evidence="8 9" key="1">
    <citation type="submission" date="2020-06" db="EMBL/GenBank/DDBJ databases">
        <authorList>
            <person name="Chanama M."/>
        </authorList>
    </citation>
    <scope>NUCLEOTIDE SEQUENCE [LARGE SCALE GENOMIC DNA]</scope>
    <source>
        <strain evidence="8 9">TBRC6557</strain>
    </source>
</reference>
<keyword evidence="4 8" id="KW-0418">Kinase</keyword>
<feature type="compositionally biased region" description="Basic and acidic residues" evidence="6">
    <location>
        <begin position="594"/>
        <end position="616"/>
    </location>
</feature>
<dbReference type="Pfam" id="PF00069">
    <property type="entry name" value="Pkinase"/>
    <property type="match status" value="1"/>
</dbReference>
<feature type="region of interest" description="Disordered" evidence="6">
    <location>
        <begin position="445"/>
        <end position="487"/>
    </location>
</feature>
<proteinExistence type="predicted"/>
<feature type="compositionally biased region" description="Low complexity" evidence="6">
    <location>
        <begin position="693"/>
        <end position="706"/>
    </location>
</feature>
<evidence type="ECO:0000256" key="4">
    <source>
        <dbReference type="ARBA" id="ARBA00022777"/>
    </source>
</evidence>
<keyword evidence="9" id="KW-1185">Reference proteome</keyword>
<sequence>MPHVEPLREGDPAAVGPYRLAGRLGAGSQGVVYLAKAPNGAPVAVKVLHEGLAGGDRLAREMAAARQVEPVNVAQVLDASVSGRPYLVSEYVDGPSLQQAGRPTGAELQRLAVATATALAAIHRAGLAHRDFKPACVLLGSGGPRVIGFGVTGALDSKLSATSNIVGTPAYMAPEQLAGQAVGPAADVFAWGSVIVFAATGTPPFGDDSLPAVINRILRAEPRLGELPQSLRAAVTRCLAKDPAARPAMHEVLLHLLGSPASPASPSSSPGPPGSPAFPTAPSPGAASPGAASPGAPFPGAPSSTPPHAFPAAPPPAPAGPHVPSAGPYSSPATPYASPVSQSTDPVRPATGPRGATWPPAAGGWEDSHDYDYDTPQPTAAPPSPGPARPGAPGTQSSGPGTFGTGAFGTGAFGAGAFGTGASGAGDAGAGAGGREADDEWAFEDGASGRGATGPGAAGGLGSPAAGGPGGPGGPGGHGVPGAATGGHTFDSGAFGMGAFSVGAGNREAYEEQVFDAPAFGQGATGPVTAGGPGAAAGQPFDSGAFSPDAPGREAFDERGFTPGAGAREAFDERAFAPAAGGSVHGEQVWPPVERPDDVRHQEGARPEQWARDETRPPAAEPWPGGEARPAHPQVEQWDEDPAGEPASVRPRGRRGKKVVIAVASGLTAVALGGAIVWLTPSSPQPRSQSLVSASSGASPSASPTPSRKRPTRTRTPAPADHGSTEPSATRSAEPDGTASPTAGPVTGRLRLSSVRALGTRNGTCWAGDQVTLTAQVERGGERLPFGYVWTVDGRITGRGSTVVEEDGRLAVNAPRALTADGETHLVTFRITTPVSRQRSLSITFCRP</sequence>
<dbReference type="AlphaFoldDB" id="A0A7Y6IJ89"/>
<dbReference type="RefSeq" id="WP_175598862.1">
    <property type="nucleotide sequence ID" value="NZ_JABWGO010000001.1"/>
</dbReference>
<evidence type="ECO:0000313" key="8">
    <source>
        <dbReference type="EMBL" id="NUW39299.1"/>
    </source>
</evidence>
<evidence type="ECO:0000256" key="5">
    <source>
        <dbReference type="ARBA" id="ARBA00022840"/>
    </source>
</evidence>
<dbReference type="Gene3D" id="3.30.200.20">
    <property type="entry name" value="Phosphorylase Kinase, domain 1"/>
    <property type="match status" value="1"/>
</dbReference>
<feature type="compositionally biased region" description="Polar residues" evidence="6">
    <location>
        <begin position="683"/>
        <end position="692"/>
    </location>
</feature>
<dbReference type="EMBL" id="JABWGO010000001">
    <property type="protein sequence ID" value="NUW39299.1"/>
    <property type="molecule type" value="Genomic_DNA"/>
</dbReference>
<dbReference type="PROSITE" id="PS50011">
    <property type="entry name" value="PROTEIN_KINASE_DOM"/>
    <property type="match status" value="1"/>
</dbReference>
<evidence type="ECO:0000256" key="2">
    <source>
        <dbReference type="ARBA" id="ARBA00022679"/>
    </source>
</evidence>
<evidence type="ECO:0000259" key="7">
    <source>
        <dbReference type="PROSITE" id="PS50011"/>
    </source>
</evidence>
<dbReference type="CDD" id="cd14014">
    <property type="entry name" value="STKc_PknB_like"/>
    <property type="match status" value="1"/>
</dbReference>
<dbReference type="InterPro" id="IPR000719">
    <property type="entry name" value="Prot_kinase_dom"/>
</dbReference>
<dbReference type="Gene3D" id="1.10.510.10">
    <property type="entry name" value="Transferase(Phosphotransferase) domain 1"/>
    <property type="match status" value="1"/>
</dbReference>
<dbReference type="PANTHER" id="PTHR43671">
    <property type="entry name" value="SERINE/THREONINE-PROTEIN KINASE NEK"/>
    <property type="match status" value="1"/>
</dbReference>
<feature type="region of interest" description="Disordered" evidence="6">
    <location>
        <begin position="683"/>
        <end position="749"/>
    </location>
</feature>
<dbReference type="InterPro" id="IPR011009">
    <property type="entry name" value="Kinase-like_dom_sf"/>
</dbReference>
<feature type="region of interest" description="Disordered" evidence="6">
    <location>
        <begin position="579"/>
        <end position="656"/>
    </location>
</feature>
<accession>A0A7Y6IJ89</accession>
<dbReference type="InterPro" id="IPR050660">
    <property type="entry name" value="NEK_Ser/Thr_kinase"/>
</dbReference>
<dbReference type="Proteomes" id="UP000546126">
    <property type="component" value="Unassembled WGS sequence"/>
</dbReference>
<keyword evidence="5" id="KW-0067">ATP-binding</keyword>
<feature type="region of interest" description="Disordered" evidence="6">
    <location>
        <begin position="260"/>
        <end position="406"/>
    </location>
</feature>
<dbReference type="SUPFAM" id="SSF56112">
    <property type="entry name" value="Protein kinase-like (PK-like)"/>
    <property type="match status" value="1"/>
</dbReference>
<feature type="compositionally biased region" description="Pro residues" evidence="6">
    <location>
        <begin position="379"/>
        <end position="390"/>
    </location>
</feature>
<gene>
    <name evidence="8" type="ORF">HT134_04015</name>
</gene>
<feature type="compositionally biased region" description="Pro residues" evidence="6">
    <location>
        <begin position="296"/>
        <end position="321"/>
    </location>
</feature>
<dbReference type="GO" id="GO:0005524">
    <property type="term" value="F:ATP binding"/>
    <property type="evidence" value="ECO:0007669"/>
    <property type="project" value="UniProtKB-KW"/>
</dbReference>
<evidence type="ECO:0000256" key="1">
    <source>
        <dbReference type="ARBA" id="ARBA00012513"/>
    </source>
</evidence>
<feature type="compositionally biased region" description="Low complexity" evidence="6">
    <location>
        <begin position="283"/>
        <end position="295"/>
    </location>
</feature>
<feature type="region of interest" description="Disordered" evidence="6">
    <location>
        <begin position="542"/>
        <end position="565"/>
    </location>
</feature>
<protein>
    <recommendedName>
        <fullName evidence="1">non-specific serine/threonine protein kinase</fullName>
        <ecNumber evidence="1">2.7.11.1</ecNumber>
    </recommendedName>
</protein>
<dbReference type="GO" id="GO:0004674">
    <property type="term" value="F:protein serine/threonine kinase activity"/>
    <property type="evidence" value="ECO:0007669"/>
    <property type="project" value="UniProtKB-EC"/>
</dbReference>
<comment type="caution">
    <text evidence="8">The sequence shown here is derived from an EMBL/GenBank/DDBJ whole genome shotgun (WGS) entry which is preliminary data.</text>
</comment>
<organism evidence="8 9">
    <name type="scientific">Nonomuraea rhodomycinica</name>
    <dbReference type="NCBI Taxonomy" id="1712872"/>
    <lineage>
        <taxon>Bacteria</taxon>
        <taxon>Bacillati</taxon>
        <taxon>Actinomycetota</taxon>
        <taxon>Actinomycetes</taxon>
        <taxon>Streptosporangiales</taxon>
        <taxon>Streptosporangiaceae</taxon>
        <taxon>Nonomuraea</taxon>
    </lineage>
</organism>